<feature type="binding site" evidence="7">
    <location>
        <position position="542"/>
    </location>
    <ligand>
        <name>Zn(2+)</name>
        <dbReference type="ChEBI" id="CHEBI:29105"/>
        <label>1</label>
    </ligand>
</feature>
<dbReference type="FunFam" id="3.40.630.10:FF:000027">
    <property type="entry name" value="N-fatty-acyl-amino acid synthase/hydrolase PM20D1"/>
    <property type="match status" value="1"/>
</dbReference>
<feature type="active site" evidence="6">
    <location>
        <position position="164"/>
    </location>
</feature>
<accession>A0AAD6Y5A2</accession>
<dbReference type="PROSITE" id="PS00759">
    <property type="entry name" value="ARGE_DAPE_CPG2_2"/>
    <property type="match status" value="1"/>
</dbReference>
<feature type="binding site" evidence="7">
    <location>
        <position position="162"/>
    </location>
    <ligand>
        <name>Zn(2+)</name>
        <dbReference type="ChEBI" id="CHEBI:29105"/>
        <label>2</label>
    </ligand>
</feature>
<dbReference type="PIRSF" id="PIRSF037217">
    <property type="entry name" value="Carboxypeptidase_S"/>
    <property type="match status" value="1"/>
</dbReference>
<evidence type="ECO:0000256" key="6">
    <source>
        <dbReference type="PIRSR" id="PIRSR037217-1"/>
    </source>
</evidence>
<keyword evidence="9" id="KW-0121">Carboxypeptidase</keyword>
<evidence type="ECO:0000256" key="1">
    <source>
        <dbReference type="ARBA" id="ARBA00006247"/>
    </source>
</evidence>
<evidence type="ECO:0000256" key="3">
    <source>
        <dbReference type="ARBA" id="ARBA00022723"/>
    </source>
</evidence>
<dbReference type="PROSITE" id="PS00758">
    <property type="entry name" value="ARGE_DAPE_CPG2_1"/>
    <property type="match status" value="1"/>
</dbReference>
<dbReference type="Pfam" id="PF01546">
    <property type="entry name" value="Peptidase_M20"/>
    <property type="match status" value="1"/>
</dbReference>
<feature type="binding site" evidence="7">
    <location>
        <position position="197"/>
    </location>
    <ligand>
        <name>Zn(2+)</name>
        <dbReference type="ChEBI" id="CHEBI:29105"/>
        <label>2</label>
    </ligand>
</feature>
<dbReference type="Gene3D" id="3.30.70.360">
    <property type="match status" value="1"/>
</dbReference>
<keyword evidence="4" id="KW-0378">Hydrolase</keyword>
<dbReference type="GO" id="GO:0004181">
    <property type="term" value="F:metallocarboxypeptidase activity"/>
    <property type="evidence" value="ECO:0007669"/>
    <property type="project" value="InterPro"/>
</dbReference>
<evidence type="ECO:0000313" key="9">
    <source>
        <dbReference type="EMBL" id="KAJ7197362.1"/>
    </source>
</evidence>
<dbReference type="InterPro" id="IPR036264">
    <property type="entry name" value="Bact_exopeptidase_dim_dom"/>
</dbReference>
<dbReference type="Gene3D" id="3.40.630.10">
    <property type="entry name" value="Zn peptidases"/>
    <property type="match status" value="1"/>
</dbReference>
<dbReference type="Pfam" id="PF07687">
    <property type="entry name" value="M20_dimer"/>
    <property type="match status" value="1"/>
</dbReference>
<feature type="active site" description="Proton acceptor" evidence="6">
    <location>
        <position position="231"/>
    </location>
</feature>
<dbReference type="GO" id="GO:0046872">
    <property type="term" value="F:metal ion binding"/>
    <property type="evidence" value="ECO:0007669"/>
    <property type="project" value="UniProtKB-KW"/>
</dbReference>
<comment type="similarity">
    <text evidence="1">Belongs to the peptidase M20A family.</text>
</comment>
<keyword evidence="10" id="KW-1185">Reference proteome</keyword>
<evidence type="ECO:0000256" key="7">
    <source>
        <dbReference type="PIRSR" id="PIRSR037217-2"/>
    </source>
</evidence>
<dbReference type="Gene3D" id="1.10.150.900">
    <property type="match status" value="1"/>
</dbReference>
<evidence type="ECO:0000256" key="2">
    <source>
        <dbReference type="ARBA" id="ARBA00022670"/>
    </source>
</evidence>
<dbReference type="EMBL" id="JARJCW010000078">
    <property type="protein sequence ID" value="KAJ7197362.1"/>
    <property type="molecule type" value="Genomic_DNA"/>
</dbReference>
<feature type="binding site" evidence="7">
    <location>
        <position position="197"/>
    </location>
    <ligand>
        <name>Zn(2+)</name>
        <dbReference type="ChEBI" id="CHEBI:29105"/>
        <label>1</label>
    </ligand>
</feature>
<protein>
    <submittedName>
        <fullName evidence="9">Carboxypeptidase S</fullName>
    </submittedName>
</protein>
<dbReference type="InterPro" id="IPR011650">
    <property type="entry name" value="Peptidase_M20_dimer"/>
</dbReference>
<name>A0AAD6Y5A2_9AGAR</name>
<keyword evidence="2" id="KW-0645">Protease</keyword>
<evidence type="ECO:0000259" key="8">
    <source>
        <dbReference type="Pfam" id="PF07687"/>
    </source>
</evidence>
<dbReference type="AlphaFoldDB" id="A0AAD6Y5A2"/>
<reference evidence="9" key="1">
    <citation type="submission" date="2023-03" db="EMBL/GenBank/DDBJ databases">
        <title>Massive genome expansion in bonnet fungi (Mycena s.s.) driven by repeated elements and novel gene families across ecological guilds.</title>
        <authorList>
            <consortium name="Lawrence Berkeley National Laboratory"/>
            <person name="Harder C.B."/>
            <person name="Miyauchi S."/>
            <person name="Viragh M."/>
            <person name="Kuo A."/>
            <person name="Thoen E."/>
            <person name="Andreopoulos B."/>
            <person name="Lu D."/>
            <person name="Skrede I."/>
            <person name="Drula E."/>
            <person name="Henrissat B."/>
            <person name="Morin E."/>
            <person name="Kohler A."/>
            <person name="Barry K."/>
            <person name="LaButti K."/>
            <person name="Morin E."/>
            <person name="Salamov A."/>
            <person name="Lipzen A."/>
            <person name="Mereny Z."/>
            <person name="Hegedus B."/>
            <person name="Baldrian P."/>
            <person name="Stursova M."/>
            <person name="Weitz H."/>
            <person name="Taylor A."/>
            <person name="Grigoriev I.V."/>
            <person name="Nagy L.G."/>
            <person name="Martin F."/>
            <person name="Kauserud H."/>
        </authorList>
    </citation>
    <scope>NUCLEOTIDE SEQUENCE</scope>
    <source>
        <strain evidence="9">9144</strain>
    </source>
</reference>
<dbReference type="InterPro" id="IPR001261">
    <property type="entry name" value="ArgE/DapE_CS"/>
</dbReference>
<sequence length="572" mass="61823">MDSKSKPELPGGAPPPRPRRVRWLVAAVAFAALLFTSRSHCSGMLKPAPAAPVCVQERPLVPEKNGALWSELTALHATDAFLMRAVAQLSAAIQIPTETFDEMGPVGEDPRWITRGPFVEHLREAFPRVHASLDLQKVNTYGLIYTWQGSDETLKPLLLMGHYDVVPVPSLSVDQWTFPPYSGHFDGENIWGRGTSDDKCGVIGAMTAIEVLLEKDFVPTRTIVLSFGFDEEAGGIHGAGHLGPVLLERFGPDSFAMIVDEGSGVYESYGALFATPGIAEKGYVNINIEIQTPGGHSSVPPAHTSIGMLSSVVVHLENNAPTPALEVGTAPFQMAQCYGAHGPDVPRKLKKAILRADRDEKALKEAEEMLLQDRMFKALAGTTQAVDIISGGVKSNALPEQAQVVVNHRIATTSSVHAITTRDAELTKELATRFNLSVTAYGELLTPADAPAYGALSLSALRALEPAPVTPSVARPFRLLAGSIRATFAAARAGKDTADKEVFVSPGMMTGNTDTRFNWKLSKHIFRYGHNMIDVSDLNGLHTVDERIRADAFVEMITFFTTLILNADEAEL</sequence>
<dbReference type="PANTHER" id="PTHR45962">
    <property type="entry name" value="N-FATTY-ACYL-AMINO ACID SYNTHASE/HYDROLASE PM20D1"/>
    <property type="match status" value="1"/>
</dbReference>
<keyword evidence="5 7" id="KW-0862">Zinc</keyword>
<feature type="binding site" evidence="7">
    <location>
        <position position="232"/>
    </location>
    <ligand>
        <name>Zn(2+)</name>
        <dbReference type="ChEBI" id="CHEBI:29105"/>
        <label>1</label>
    </ligand>
</feature>
<organism evidence="9 10">
    <name type="scientific">Mycena pura</name>
    <dbReference type="NCBI Taxonomy" id="153505"/>
    <lineage>
        <taxon>Eukaryota</taxon>
        <taxon>Fungi</taxon>
        <taxon>Dikarya</taxon>
        <taxon>Basidiomycota</taxon>
        <taxon>Agaricomycotina</taxon>
        <taxon>Agaricomycetes</taxon>
        <taxon>Agaricomycetidae</taxon>
        <taxon>Agaricales</taxon>
        <taxon>Marasmiineae</taxon>
        <taxon>Mycenaceae</taxon>
        <taxon>Mycena</taxon>
    </lineage>
</organism>
<evidence type="ECO:0000256" key="4">
    <source>
        <dbReference type="ARBA" id="ARBA00022801"/>
    </source>
</evidence>
<proteinExistence type="inferred from homology"/>
<dbReference type="InterPro" id="IPR047177">
    <property type="entry name" value="Pept_M20A"/>
</dbReference>
<dbReference type="GO" id="GO:0000328">
    <property type="term" value="C:fungal-type vacuole lumen"/>
    <property type="evidence" value="ECO:0007669"/>
    <property type="project" value="TreeGrafter"/>
</dbReference>
<dbReference type="SUPFAM" id="SSF55031">
    <property type="entry name" value="Bacterial exopeptidase dimerisation domain"/>
    <property type="match status" value="1"/>
</dbReference>
<dbReference type="CDD" id="cd05674">
    <property type="entry name" value="M20_yscS"/>
    <property type="match status" value="1"/>
</dbReference>
<dbReference type="GO" id="GO:0051603">
    <property type="term" value="P:proteolysis involved in protein catabolic process"/>
    <property type="evidence" value="ECO:0007669"/>
    <property type="project" value="TreeGrafter"/>
</dbReference>
<evidence type="ECO:0000313" key="10">
    <source>
        <dbReference type="Proteomes" id="UP001219525"/>
    </source>
</evidence>
<dbReference type="SUPFAM" id="SSF53187">
    <property type="entry name" value="Zn-dependent exopeptidases"/>
    <property type="match status" value="1"/>
</dbReference>
<comment type="caution">
    <text evidence="9">The sequence shown here is derived from an EMBL/GenBank/DDBJ whole genome shotgun (WGS) entry which is preliminary data.</text>
</comment>
<dbReference type="Proteomes" id="UP001219525">
    <property type="component" value="Unassembled WGS sequence"/>
</dbReference>
<evidence type="ECO:0000256" key="5">
    <source>
        <dbReference type="ARBA" id="ARBA00022833"/>
    </source>
</evidence>
<dbReference type="PANTHER" id="PTHR45962:SF1">
    <property type="entry name" value="N-FATTY-ACYL-AMINO ACID SYNTHASE_HYDROLASE PM20D1"/>
    <property type="match status" value="1"/>
</dbReference>
<feature type="binding site" evidence="7">
    <location>
        <position position="260"/>
    </location>
    <ligand>
        <name>Zn(2+)</name>
        <dbReference type="ChEBI" id="CHEBI:29105"/>
        <label>2</label>
    </ligand>
</feature>
<dbReference type="InterPro" id="IPR017141">
    <property type="entry name" value="Pept_M20_carboxypep"/>
</dbReference>
<keyword evidence="3 7" id="KW-0479">Metal-binding</keyword>
<feature type="domain" description="Peptidase M20 dimerisation" evidence="8">
    <location>
        <begin position="278"/>
        <end position="421"/>
    </location>
</feature>
<gene>
    <name evidence="9" type="ORF">GGX14DRAFT_667842</name>
</gene>
<dbReference type="InterPro" id="IPR002933">
    <property type="entry name" value="Peptidase_M20"/>
</dbReference>